<dbReference type="Pfam" id="PF07647">
    <property type="entry name" value="SAM_2"/>
    <property type="match status" value="1"/>
</dbReference>
<dbReference type="EMBL" id="DS985254">
    <property type="protein sequence ID" value="EDV21272.1"/>
    <property type="molecule type" value="Genomic_DNA"/>
</dbReference>
<dbReference type="CDD" id="cd09527">
    <property type="entry name" value="SAM_Samd5"/>
    <property type="match status" value="1"/>
</dbReference>
<dbReference type="InterPro" id="IPR013761">
    <property type="entry name" value="SAM/pointed_sf"/>
</dbReference>
<dbReference type="OMA" id="DCEEDLC"/>
<dbReference type="GO" id="GO:1902531">
    <property type="term" value="P:regulation of intracellular signal transduction"/>
    <property type="evidence" value="ECO:0000318"/>
    <property type="project" value="GO_Central"/>
</dbReference>
<sequence length="259" mass="29674">MSSRDEFTTVVIKKLLQPIGLYDRYHSRFESQGYDCEEDLCMLDESDLDQMQIKNPTDRCEILAAAKTYCRSGSGEVYHWLRQFALEKYHSKIVQLGYDSLRKCKQIVKVDDFMDEVEIMIPGHRKRIARMIEKLKEGNVRITEPEEPLGVGSWIKPEALSNAKHEFLCIKAAVGSPEEDSMYIQKSFLIDTGSDVVTLQPEIVEILGLNIIRTVTSHGVHSTVEKQLYAGVFKIKDIELEIEKLLFADEGRTSCLPFY</sequence>
<dbReference type="HOGENOM" id="CLU_1074899_0_0_1"/>
<evidence type="ECO:0000313" key="2">
    <source>
        <dbReference type="EMBL" id="EDV21272.1"/>
    </source>
</evidence>
<dbReference type="GeneID" id="6757358"/>
<dbReference type="Pfam" id="PF00536">
    <property type="entry name" value="SAM_1"/>
    <property type="match status" value="1"/>
</dbReference>
<gene>
    <name evidence="2" type="ORF">TRIADDRAFT_60127</name>
</gene>
<dbReference type="AlphaFoldDB" id="B3S7D5"/>
<dbReference type="SUPFAM" id="SSF47769">
    <property type="entry name" value="SAM/Pointed domain"/>
    <property type="match status" value="2"/>
</dbReference>
<dbReference type="RefSeq" id="XP_002116239.1">
    <property type="nucleotide sequence ID" value="XM_002116203.1"/>
</dbReference>
<evidence type="ECO:0000259" key="1">
    <source>
        <dbReference type="PROSITE" id="PS50105"/>
    </source>
</evidence>
<dbReference type="InterPro" id="IPR001660">
    <property type="entry name" value="SAM"/>
</dbReference>
<protein>
    <recommendedName>
        <fullName evidence="1">SAM domain-containing protein</fullName>
    </recommendedName>
</protein>
<dbReference type="KEGG" id="tad:TRIADDRAFT_60127"/>
<keyword evidence="3" id="KW-1185">Reference proteome</keyword>
<reference evidence="2 3" key="1">
    <citation type="journal article" date="2008" name="Nature">
        <title>The Trichoplax genome and the nature of placozoans.</title>
        <authorList>
            <person name="Srivastava M."/>
            <person name="Begovic E."/>
            <person name="Chapman J."/>
            <person name="Putnam N.H."/>
            <person name="Hellsten U."/>
            <person name="Kawashima T."/>
            <person name="Kuo A."/>
            <person name="Mitros T."/>
            <person name="Salamov A."/>
            <person name="Carpenter M.L."/>
            <person name="Signorovitch A.Y."/>
            <person name="Moreno M.A."/>
            <person name="Kamm K."/>
            <person name="Grimwood J."/>
            <person name="Schmutz J."/>
            <person name="Shapiro H."/>
            <person name="Grigoriev I.V."/>
            <person name="Buss L.W."/>
            <person name="Schierwater B."/>
            <person name="Dellaporta S.L."/>
            <person name="Rokhsar D.S."/>
        </authorList>
    </citation>
    <scope>NUCLEOTIDE SEQUENCE [LARGE SCALE GENOMIC DNA]</scope>
    <source>
        <strain evidence="2 3">Grell-BS-1999</strain>
    </source>
</reference>
<dbReference type="InterPro" id="IPR051725">
    <property type="entry name" value="SAM-SH3_domain_protein"/>
</dbReference>
<accession>B3S7D5</accession>
<dbReference type="Proteomes" id="UP000009022">
    <property type="component" value="Unassembled WGS sequence"/>
</dbReference>
<dbReference type="CTD" id="6757358"/>
<dbReference type="InParanoid" id="B3S7D5"/>
<dbReference type="PhylomeDB" id="B3S7D5"/>
<name>B3S7D5_TRIAD</name>
<evidence type="ECO:0000313" key="3">
    <source>
        <dbReference type="Proteomes" id="UP000009022"/>
    </source>
</evidence>
<dbReference type="PANTHER" id="PTHR12301">
    <property type="entry name" value="SAM-DOMAIN, SH3 AND NUCLEAR LOCALIZATION SIGNALS PROTEIN RELATED"/>
    <property type="match status" value="1"/>
</dbReference>
<dbReference type="Gene3D" id="1.10.150.50">
    <property type="entry name" value="Transcription Factor, Ets-1"/>
    <property type="match status" value="2"/>
</dbReference>
<proteinExistence type="predicted"/>
<dbReference type="PANTHER" id="PTHR12301:SF8">
    <property type="entry name" value="STERILE ALPHA MOTIF DOMAIN-CONTAINING PROTEIN 5"/>
    <property type="match status" value="1"/>
</dbReference>
<dbReference type="OrthoDB" id="1919336at2759"/>
<dbReference type="PROSITE" id="PS50105">
    <property type="entry name" value="SAM_DOMAIN"/>
    <property type="match status" value="1"/>
</dbReference>
<organism evidence="2 3">
    <name type="scientific">Trichoplax adhaerens</name>
    <name type="common">Trichoplax reptans</name>
    <dbReference type="NCBI Taxonomy" id="10228"/>
    <lineage>
        <taxon>Eukaryota</taxon>
        <taxon>Metazoa</taxon>
        <taxon>Placozoa</taxon>
        <taxon>Uniplacotomia</taxon>
        <taxon>Trichoplacea</taxon>
        <taxon>Trichoplacidae</taxon>
        <taxon>Trichoplax</taxon>
    </lineage>
</organism>
<feature type="domain" description="SAM" evidence="1">
    <location>
        <begin position="76"/>
        <end position="138"/>
    </location>
</feature>
<dbReference type="eggNOG" id="ENOG502S2ZU">
    <property type="taxonomic scope" value="Eukaryota"/>
</dbReference>